<evidence type="ECO:0000256" key="1">
    <source>
        <dbReference type="ARBA" id="ARBA00007447"/>
    </source>
</evidence>
<dbReference type="EMBL" id="NQVE01000154">
    <property type="protein sequence ID" value="RAL43614.1"/>
    <property type="molecule type" value="Genomic_DNA"/>
</dbReference>
<dbReference type="InterPro" id="IPR034161">
    <property type="entry name" value="Pepsin-like_plant"/>
</dbReference>
<organism evidence="11 12">
    <name type="scientific">Cuscuta australis</name>
    <dbReference type="NCBI Taxonomy" id="267555"/>
    <lineage>
        <taxon>Eukaryota</taxon>
        <taxon>Viridiplantae</taxon>
        <taxon>Streptophyta</taxon>
        <taxon>Embryophyta</taxon>
        <taxon>Tracheophyta</taxon>
        <taxon>Spermatophyta</taxon>
        <taxon>Magnoliopsida</taxon>
        <taxon>eudicotyledons</taxon>
        <taxon>Gunneridae</taxon>
        <taxon>Pentapetalae</taxon>
        <taxon>asterids</taxon>
        <taxon>lamiids</taxon>
        <taxon>Solanales</taxon>
        <taxon>Convolvulaceae</taxon>
        <taxon>Cuscuteae</taxon>
        <taxon>Cuscuta</taxon>
        <taxon>Cuscuta subgen. Grammica</taxon>
        <taxon>Cuscuta sect. Cleistogrammica</taxon>
    </lineage>
</organism>
<feature type="region of interest" description="Disordered" evidence="8">
    <location>
        <begin position="146"/>
        <end position="165"/>
    </location>
</feature>
<dbReference type="GO" id="GO:0004190">
    <property type="term" value="F:aspartic-type endopeptidase activity"/>
    <property type="evidence" value="ECO:0007669"/>
    <property type="project" value="UniProtKB-KW"/>
</dbReference>
<comment type="similarity">
    <text evidence="1 7">Belongs to the peptidase A1 family.</text>
</comment>
<dbReference type="InterPro" id="IPR033121">
    <property type="entry name" value="PEPTIDASE_A1"/>
</dbReference>
<evidence type="ECO:0000256" key="3">
    <source>
        <dbReference type="ARBA" id="ARBA00022750"/>
    </source>
</evidence>
<proteinExistence type="inferred from homology"/>
<feature type="active site" evidence="6">
    <location>
        <position position="356"/>
    </location>
</feature>
<evidence type="ECO:0000256" key="8">
    <source>
        <dbReference type="SAM" id="MobiDB-lite"/>
    </source>
</evidence>
<evidence type="ECO:0000256" key="7">
    <source>
        <dbReference type="RuleBase" id="RU000454"/>
    </source>
</evidence>
<evidence type="ECO:0000313" key="11">
    <source>
        <dbReference type="EMBL" id="RAL43614.1"/>
    </source>
</evidence>
<keyword evidence="5" id="KW-0325">Glycoprotein</keyword>
<feature type="active site" evidence="6">
    <location>
        <position position="130"/>
    </location>
</feature>
<keyword evidence="4 7" id="KW-0378">Hydrolase</keyword>
<dbReference type="Pfam" id="PF14543">
    <property type="entry name" value="TAXi_N"/>
    <property type="match status" value="1"/>
</dbReference>
<dbReference type="AlphaFoldDB" id="A0A328DDI4"/>
<comment type="caution">
    <text evidence="11">The sequence shown here is derived from an EMBL/GenBank/DDBJ whole genome shotgun (WGS) entry which is preliminary data.</text>
</comment>
<keyword evidence="9" id="KW-0472">Membrane</keyword>
<dbReference type="SUPFAM" id="SSF50630">
    <property type="entry name" value="Acid proteases"/>
    <property type="match status" value="1"/>
</dbReference>
<evidence type="ECO:0000256" key="6">
    <source>
        <dbReference type="PIRSR" id="PIRSR601461-1"/>
    </source>
</evidence>
<dbReference type="PROSITE" id="PS00141">
    <property type="entry name" value="ASP_PROTEASE"/>
    <property type="match status" value="1"/>
</dbReference>
<accession>A0A328DDI4</accession>
<dbReference type="GO" id="GO:0005576">
    <property type="term" value="C:extracellular region"/>
    <property type="evidence" value="ECO:0007669"/>
    <property type="project" value="TreeGrafter"/>
</dbReference>
<dbReference type="InterPro" id="IPR021109">
    <property type="entry name" value="Peptidase_aspartic_dom_sf"/>
</dbReference>
<keyword evidence="9" id="KW-1133">Transmembrane helix</keyword>
<evidence type="ECO:0000256" key="4">
    <source>
        <dbReference type="ARBA" id="ARBA00022801"/>
    </source>
</evidence>
<keyword evidence="2 7" id="KW-0645">Protease</keyword>
<dbReference type="Pfam" id="PF14541">
    <property type="entry name" value="TAXi_C"/>
    <property type="match status" value="1"/>
</dbReference>
<feature type="domain" description="Peptidase A1" evidence="10">
    <location>
        <begin position="112"/>
        <end position="477"/>
    </location>
</feature>
<dbReference type="InterPro" id="IPR001461">
    <property type="entry name" value="Aspartic_peptidase_A1"/>
</dbReference>
<reference evidence="11 12" key="1">
    <citation type="submission" date="2018-06" db="EMBL/GenBank/DDBJ databases">
        <title>The Genome of Cuscuta australis (Dodder) Provides Insight into the Evolution of Plant Parasitism.</title>
        <authorList>
            <person name="Liu H."/>
        </authorList>
    </citation>
    <scope>NUCLEOTIDE SEQUENCE [LARGE SCALE GENOMIC DNA]</scope>
    <source>
        <strain evidence="12">cv. Yunnan</strain>
        <tissue evidence="11">Vines</tissue>
    </source>
</reference>
<evidence type="ECO:0000256" key="9">
    <source>
        <dbReference type="SAM" id="Phobius"/>
    </source>
</evidence>
<dbReference type="PROSITE" id="PS51767">
    <property type="entry name" value="PEPTIDASE_A1"/>
    <property type="match status" value="1"/>
</dbReference>
<keyword evidence="3 7" id="KW-0064">Aspartyl protease</keyword>
<gene>
    <name evidence="11" type="ORF">DM860_017357</name>
</gene>
<dbReference type="InterPro" id="IPR032861">
    <property type="entry name" value="TAXi_N"/>
</dbReference>
<dbReference type="InterPro" id="IPR032799">
    <property type="entry name" value="TAXi_C"/>
</dbReference>
<feature type="transmembrane region" description="Helical" evidence="9">
    <location>
        <begin position="38"/>
        <end position="57"/>
    </location>
</feature>
<name>A0A328DDI4_9ASTE</name>
<evidence type="ECO:0000256" key="2">
    <source>
        <dbReference type="ARBA" id="ARBA00022670"/>
    </source>
</evidence>
<dbReference type="PANTHER" id="PTHR47967">
    <property type="entry name" value="OS07G0603500 PROTEIN-RELATED"/>
    <property type="match status" value="1"/>
</dbReference>
<keyword evidence="12" id="KW-1185">Reference proteome</keyword>
<dbReference type="InterPro" id="IPR051708">
    <property type="entry name" value="Plant_Aspart_Prot_A1"/>
</dbReference>
<evidence type="ECO:0000313" key="12">
    <source>
        <dbReference type="Proteomes" id="UP000249390"/>
    </source>
</evidence>
<evidence type="ECO:0000256" key="5">
    <source>
        <dbReference type="ARBA" id="ARBA00023180"/>
    </source>
</evidence>
<dbReference type="PANTHER" id="PTHR47967:SF31">
    <property type="entry name" value="ASPARTYL PROTEASE FAMILY PROTEIN"/>
    <property type="match status" value="1"/>
</dbReference>
<dbReference type="Gene3D" id="2.40.70.10">
    <property type="entry name" value="Acid Proteases"/>
    <property type="match status" value="2"/>
</dbReference>
<sequence length="485" mass="52698">MNTPYKRTNITLSGTGRSHAINSPHICRKPKFPMASFTAFWLALTLVFCNSLFAAAAHGESQSLLFPLAGVRKTRGPSPSSTGKTAAAFRQSLRGSEYSGNYSSTFKYTYALILSLSIGTPPQNQSMVLDTGSQLSWIDCNRTMQTRTNESTRRRPNPPRPFVPSMSSSFFPISCSKDNNTCTPRVPSSTLFTSCEGKGGPCRYSLFYADGTPGEGSLVNEVFSLSKSQPPNNPLVTIGCADNLKNAEGILGMNQDNLSFPSQTGEHIFSYCVPLRRDLAGKNHDGAFILGLNPSSPNFSYTYLLNFTESQKTLPSLDEFAYTVNMTGIRIAGTLLKINPTAFVPDHTGSGQTMIDSGTEYTYLVADAYNTVASEVSSRVRGKLKSAKTTIGGLEMCFNGSPREIGRVVGNMTLAFDTGAEILIPEERMADEVEKGISCLGIGSSEMLNVASNIIGNFHQQNLWVEFDLTKYRVGFGPENCSRVL</sequence>
<dbReference type="Proteomes" id="UP000249390">
    <property type="component" value="Unassembled WGS sequence"/>
</dbReference>
<dbReference type="PRINTS" id="PR00792">
    <property type="entry name" value="PEPSIN"/>
</dbReference>
<dbReference type="CDD" id="cd05476">
    <property type="entry name" value="pepsin_A_like_plant"/>
    <property type="match status" value="1"/>
</dbReference>
<evidence type="ECO:0000259" key="10">
    <source>
        <dbReference type="PROSITE" id="PS51767"/>
    </source>
</evidence>
<keyword evidence="9" id="KW-0812">Transmembrane</keyword>
<protein>
    <recommendedName>
        <fullName evidence="10">Peptidase A1 domain-containing protein</fullName>
    </recommendedName>
</protein>
<dbReference type="GO" id="GO:0006508">
    <property type="term" value="P:proteolysis"/>
    <property type="evidence" value="ECO:0007669"/>
    <property type="project" value="UniProtKB-KW"/>
</dbReference>
<dbReference type="InterPro" id="IPR001969">
    <property type="entry name" value="Aspartic_peptidase_AS"/>
</dbReference>